<gene>
    <name evidence="2 4" type="ORF">P152DRAFT_374904</name>
</gene>
<accession>A0A6G1GBD8</accession>
<name>A0A6G1GBD8_9PEZI</name>
<evidence type="ECO:0000256" key="1">
    <source>
        <dbReference type="SAM" id="MobiDB-lite"/>
    </source>
</evidence>
<organism evidence="2">
    <name type="scientific">Eremomyces bilateralis CBS 781.70</name>
    <dbReference type="NCBI Taxonomy" id="1392243"/>
    <lineage>
        <taxon>Eukaryota</taxon>
        <taxon>Fungi</taxon>
        <taxon>Dikarya</taxon>
        <taxon>Ascomycota</taxon>
        <taxon>Pezizomycotina</taxon>
        <taxon>Dothideomycetes</taxon>
        <taxon>Dothideomycetes incertae sedis</taxon>
        <taxon>Eremomycetales</taxon>
        <taxon>Eremomycetaceae</taxon>
        <taxon>Eremomyces</taxon>
    </lineage>
</organism>
<evidence type="ECO:0000313" key="3">
    <source>
        <dbReference type="Proteomes" id="UP000504638"/>
    </source>
</evidence>
<evidence type="ECO:0000313" key="4">
    <source>
        <dbReference type="RefSeq" id="XP_033536955.1"/>
    </source>
</evidence>
<reference evidence="4" key="3">
    <citation type="submission" date="2025-04" db="UniProtKB">
        <authorList>
            <consortium name="RefSeq"/>
        </authorList>
    </citation>
    <scope>IDENTIFICATION</scope>
    <source>
        <strain evidence="4">CBS 781.70</strain>
    </source>
</reference>
<feature type="non-terminal residue" evidence="2">
    <location>
        <position position="96"/>
    </location>
</feature>
<dbReference type="GeneID" id="54416161"/>
<feature type="region of interest" description="Disordered" evidence="1">
    <location>
        <begin position="1"/>
        <end position="32"/>
    </location>
</feature>
<feature type="compositionally biased region" description="Polar residues" evidence="1">
    <location>
        <begin position="19"/>
        <end position="30"/>
    </location>
</feature>
<proteinExistence type="predicted"/>
<reference evidence="2 4" key="1">
    <citation type="submission" date="2020-01" db="EMBL/GenBank/DDBJ databases">
        <authorList>
            <consortium name="DOE Joint Genome Institute"/>
            <person name="Haridas S."/>
            <person name="Albert R."/>
            <person name="Binder M."/>
            <person name="Bloem J."/>
            <person name="Labutti K."/>
            <person name="Salamov A."/>
            <person name="Andreopoulos B."/>
            <person name="Baker S.E."/>
            <person name="Barry K."/>
            <person name="Bills G."/>
            <person name="Bluhm B.H."/>
            <person name="Cannon C."/>
            <person name="Castanera R."/>
            <person name="Culley D.E."/>
            <person name="Daum C."/>
            <person name="Ezra D."/>
            <person name="Gonzalez J.B."/>
            <person name="Henrissat B."/>
            <person name="Kuo A."/>
            <person name="Liang C."/>
            <person name="Lipzen A."/>
            <person name="Lutzoni F."/>
            <person name="Magnuson J."/>
            <person name="Mondo S."/>
            <person name="Nolan M."/>
            <person name="Ohm R."/>
            <person name="Pangilinan J."/>
            <person name="Park H.-J."/>
            <person name="Ramirez L."/>
            <person name="Alfaro M."/>
            <person name="Sun H."/>
            <person name="Tritt A."/>
            <person name="Yoshinaga Y."/>
            <person name="Zwiers L.-H."/>
            <person name="Turgeon B.G."/>
            <person name="Goodwin S.B."/>
            <person name="Spatafora J.W."/>
            <person name="Crous P.W."/>
            <person name="Grigoriev I.V."/>
        </authorList>
    </citation>
    <scope>NUCLEOTIDE SEQUENCE</scope>
    <source>
        <strain evidence="2 4">CBS 781.70</strain>
    </source>
</reference>
<dbReference type="OrthoDB" id="5399555at2759"/>
<protein>
    <submittedName>
        <fullName evidence="2 4">Uncharacterized protein</fullName>
    </submittedName>
</protein>
<dbReference type="AlphaFoldDB" id="A0A6G1GBD8"/>
<dbReference type="Proteomes" id="UP000504638">
    <property type="component" value="Unplaced"/>
</dbReference>
<keyword evidence="3" id="KW-1185">Reference proteome</keyword>
<dbReference type="RefSeq" id="XP_033536955.1">
    <property type="nucleotide sequence ID" value="XM_033675591.1"/>
</dbReference>
<sequence>RFSTYSTAPTLAPSLAPTHISTTPSLTPSEKASPLLTDLKSMHASLQRMEDARMQNQRYAVSDDKSEEIGKLALGAKLERALDRRYSGQDASFTKK</sequence>
<dbReference type="EMBL" id="ML975151">
    <property type="protein sequence ID" value="KAF1815324.1"/>
    <property type="molecule type" value="Genomic_DNA"/>
</dbReference>
<reference evidence="4" key="2">
    <citation type="submission" date="2020-04" db="EMBL/GenBank/DDBJ databases">
        <authorList>
            <consortium name="NCBI Genome Project"/>
        </authorList>
    </citation>
    <scope>NUCLEOTIDE SEQUENCE</scope>
    <source>
        <strain evidence="4">CBS 781.70</strain>
    </source>
</reference>
<feature type="non-terminal residue" evidence="2">
    <location>
        <position position="1"/>
    </location>
</feature>
<evidence type="ECO:0000313" key="2">
    <source>
        <dbReference type="EMBL" id="KAF1815324.1"/>
    </source>
</evidence>